<proteinExistence type="predicted"/>
<dbReference type="InterPro" id="IPR036663">
    <property type="entry name" value="Fumarylacetoacetase_C_sf"/>
</dbReference>
<dbReference type="PANTHER" id="PTHR43211">
    <property type="entry name" value="FUMARYLACETOACETATE HYDROLASE"/>
    <property type="match status" value="1"/>
</dbReference>
<dbReference type="PANTHER" id="PTHR43211:SF1">
    <property type="entry name" value="BLL6422 PROTEIN"/>
    <property type="match status" value="1"/>
</dbReference>
<dbReference type="Proteomes" id="UP000543598">
    <property type="component" value="Unassembled WGS sequence"/>
</dbReference>
<protein>
    <submittedName>
        <fullName evidence="2">Fumarylacetoacetate hydrolase family protein</fullName>
    </submittedName>
</protein>
<sequence>MKLGRISSATPDGPDERIVAVDLAGDRVVDLARAFALVQRRRGAWDAGARRLARAVFPSSMSAAIAAGPLFLDAAHVALAAADDASIPLDAVDWVAPLDPPMIRDGLTFQDHIVNYSRRAANALPNPSIYRMPGYFKGSTGSIYGPGAEVPYPSFSSWIDYELEIGYVIGKPGSDLTPDESFDHIFGVTIFNDFSARDVQLVEIAIGMGPQHGKDFAFGIGPWITTMDEIGSIEGLTGSVRINGEVWSQCRAENMVWSPAELVAYVSVADSLQPGDLIASGTMGNGSSIELGRELSPGDVVELTLEGVGTLRHTMSAEKKAYPWWPEPKPYPFADAGAAG</sequence>
<evidence type="ECO:0000313" key="2">
    <source>
        <dbReference type="EMBL" id="NNH03950.1"/>
    </source>
</evidence>
<organism evidence="2 3">
    <name type="scientific">Microbacterium ulmi</name>
    <dbReference type="NCBI Taxonomy" id="179095"/>
    <lineage>
        <taxon>Bacteria</taxon>
        <taxon>Bacillati</taxon>
        <taxon>Actinomycetota</taxon>
        <taxon>Actinomycetes</taxon>
        <taxon>Micrococcales</taxon>
        <taxon>Microbacteriaceae</taxon>
        <taxon>Microbacterium</taxon>
    </lineage>
</organism>
<dbReference type="EMBL" id="JABEMB010000010">
    <property type="protein sequence ID" value="NNH03950.1"/>
    <property type="molecule type" value="Genomic_DNA"/>
</dbReference>
<accession>A0A7Y2M012</accession>
<dbReference type="GO" id="GO:0016787">
    <property type="term" value="F:hydrolase activity"/>
    <property type="evidence" value="ECO:0007669"/>
    <property type="project" value="UniProtKB-KW"/>
</dbReference>
<keyword evidence="3" id="KW-1185">Reference proteome</keyword>
<feature type="domain" description="Fumarylacetoacetase-like C-terminal" evidence="1">
    <location>
        <begin position="103"/>
        <end position="314"/>
    </location>
</feature>
<comment type="caution">
    <text evidence="2">The sequence shown here is derived from an EMBL/GenBank/DDBJ whole genome shotgun (WGS) entry which is preliminary data.</text>
</comment>
<name>A0A7Y2M012_9MICO</name>
<dbReference type="SUPFAM" id="SSF56529">
    <property type="entry name" value="FAH"/>
    <property type="match status" value="1"/>
</dbReference>
<dbReference type="Pfam" id="PF01557">
    <property type="entry name" value="FAA_hydrolase"/>
    <property type="match status" value="1"/>
</dbReference>
<dbReference type="RefSeq" id="WP_167035690.1">
    <property type="nucleotide sequence ID" value="NZ_BAAANA010000002.1"/>
</dbReference>
<dbReference type="InterPro" id="IPR011234">
    <property type="entry name" value="Fumarylacetoacetase-like_C"/>
</dbReference>
<gene>
    <name evidence="2" type="ORF">HLA99_08820</name>
</gene>
<dbReference type="AlphaFoldDB" id="A0A7Y2M012"/>
<keyword evidence="2" id="KW-0378">Hydrolase</keyword>
<reference evidence="2 3" key="1">
    <citation type="submission" date="2020-05" db="EMBL/GenBank/DDBJ databases">
        <title>MicrobeNet Type strains.</title>
        <authorList>
            <person name="Nicholson A.C."/>
        </authorList>
    </citation>
    <scope>NUCLEOTIDE SEQUENCE [LARGE SCALE GENOMIC DNA]</scope>
    <source>
        <strain evidence="2 3">JCM 14282</strain>
    </source>
</reference>
<evidence type="ECO:0000313" key="3">
    <source>
        <dbReference type="Proteomes" id="UP000543598"/>
    </source>
</evidence>
<dbReference type="Gene3D" id="3.90.850.10">
    <property type="entry name" value="Fumarylacetoacetase-like, C-terminal domain"/>
    <property type="match status" value="1"/>
</dbReference>
<evidence type="ECO:0000259" key="1">
    <source>
        <dbReference type="Pfam" id="PF01557"/>
    </source>
</evidence>